<dbReference type="AlphaFoldDB" id="A0A495IHX7"/>
<proteinExistence type="predicted"/>
<accession>A0A495IHX7</accession>
<evidence type="ECO:0000313" key="2">
    <source>
        <dbReference type="EMBL" id="RKR75583.1"/>
    </source>
</evidence>
<keyword evidence="1" id="KW-0732">Signal</keyword>
<feature type="chain" id="PRO_5019862056" evidence="1">
    <location>
        <begin position="31"/>
        <end position="76"/>
    </location>
</feature>
<keyword evidence="3" id="KW-1185">Reference proteome</keyword>
<reference evidence="2 3" key="1">
    <citation type="submission" date="2018-10" db="EMBL/GenBank/DDBJ databases">
        <title>Sequencing the genomes of 1000 actinobacteria strains.</title>
        <authorList>
            <person name="Klenk H.-P."/>
        </authorList>
    </citation>
    <scope>NUCLEOTIDE SEQUENCE [LARGE SCALE GENOMIC DNA]</scope>
    <source>
        <strain evidence="2 3">DSM 17894</strain>
    </source>
</reference>
<feature type="signal peptide" evidence="1">
    <location>
        <begin position="1"/>
        <end position="30"/>
    </location>
</feature>
<protein>
    <submittedName>
        <fullName evidence="2">Uncharacterized protein</fullName>
    </submittedName>
</protein>
<evidence type="ECO:0000256" key="1">
    <source>
        <dbReference type="SAM" id="SignalP"/>
    </source>
</evidence>
<sequence length="76" mass="7630">MPTFRMLAAGAAALAAVTLSVGPLATAAHAAPSTQGLVSSIQLVTQDSGNRWLGANSDFTWTVYPTKAAAEAGAAR</sequence>
<gene>
    <name evidence="2" type="ORF">C8E83_2731</name>
</gene>
<organism evidence="2 3">
    <name type="scientific">Frondihabitans australicus</name>
    <dbReference type="NCBI Taxonomy" id="386892"/>
    <lineage>
        <taxon>Bacteria</taxon>
        <taxon>Bacillati</taxon>
        <taxon>Actinomycetota</taxon>
        <taxon>Actinomycetes</taxon>
        <taxon>Micrococcales</taxon>
        <taxon>Microbacteriaceae</taxon>
        <taxon>Frondihabitans</taxon>
    </lineage>
</organism>
<dbReference type="RefSeq" id="WP_121370362.1">
    <property type="nucleotide sequence ID" value="NZ_RBKS01000001.1"/>
</dbReference>
<dbReference type="Proteomes" id="UP000280008">
    <property type="component" value="Unassembled WGS sequence"/>
</dbReference>
<dbReference type="EMBL" id="RBKS01000001">
    <property type="protein sequence ID" value="RKR75583.1"/>
    <property type="molecule type" value="Genomic_DNA"/>
</dbReference>
<evidence type="ECO:0000313" key="3">
    <source>
        <dbReference type="Proteomes" id="UP000280008"/>
    </source>
</evidence>
<name>A0A495IHX7_9MICO</name>
<comment type="caution">
    <text evidence="2">The sequence shown here is derived from an EMBL/GenBank/DDBJ whole genome shotgun (WGS) entry which is preliminary data.</text>
</comment>